<feature type="region of interest" description="Disordered" evidence="1">
    <location>
        <begin position="110"/>
        <end position="130"/>
    </location>
</feature>
<name>A0A0J8BE44_BETVV</name>
<dbReference type="OMA" id="ERWELEY"/>
<dbReference type="OrthoDB" id="1095098at2759"/>
<dbReference type="EMBL" id="KQ090256">
    <property type="protein sequence ID" value="KMS98343.1"/>
    <property type="molecule type" value="Genomic_DNA"/>
</dbReference>
<dbReference type="AlphaFoldDB" id="A0A0J8BE44"/>
<keyword evidence="3" id="KW-1185">Reference proteome</keyword>
<dbReference type="Proteomes" id="UP000035740">
    <property type="component" value="Unassembled WGS sequence"/>
</dbReference>
<proteinExistence type="predicted"/>
<protein>
    <submittedName>
        <fullName evidence="2">Uncharacterized protein</fullName>
    </submittedName>
</protein>
<evidence type="ECO:0000256" key="1">
    <source>
        <dbReference type="SAM" id="MobiDB-lite"/>
    </source>
</evidence>
<evidence type="ECO:0000313" key="3">
    <source>
        <dbReference type="Proteomes" id="UP000035740"/>
    </source>
</evidence>
<dbReference type="PANTHER" id="PTHR33972">
    <property type="entry name" value="EXPRESSED PROTEIN"/>
    <property type="match status" value="1"/>
</dbReference>
<evidence type="ECO:0000313" key="2">
    <source>
        <dbReference type="EMBL" id="KMS98343.1"/>
    </source>
</evidence>
<gene>
    <name evidence="2" type="ORF">BVRB_4g093570</name>
</gene>
<reference evidence="2 3" key="1">
    <citation type="journal article" date="2014" name="Nature">
        <title>The genome of the recently domesticated crop plant sugar beet (Beta vulgaris).</title>
        <authorList>
            <person name="Dohm J.C."/>
            <person name="Minoche A.E."/>
            <person name="Holtgrawe D."/>
            <person name="Capella-Gutierrez S."/>
            <person name="Zakrzewski F."/>
            <person name="Tafer H."/>
            <person name="Rupp O."/>
            <person name="Sorensen T.R."/>
            <person name="Stracke R."/>
            <person name="Reinhardt R."/>
            <person name="Goesmann A."/>
            <person name="Kraft T."/>
            <person name="Schulz B."/>
            <person name="Stadler P.F."/>
            <person name="Schmidt T."/>
            <person name="Gabaldon T."/>
            <person name="Lehrach H."/>
            <person name="Weisshaar B."/>
            <person name="Himmelbauer H."/>
        </authorList>
    </citation>
    <scope>NUCLEOTIDE SEQUENCE [LARGE SCALE GENOMIC DNA]</scope>
    <source>
        <tissue evidence="2">Taproot</tissue>
    </source>
</reference>
<dbReference type="PANTHER" id="PTHR33972:SF2">
    <property type="entry name" value="OS04G0606700 PROTEIN"/>
    <property type="match status" value="1"/>
</dbReference>
<accession>A0A0J8BE44</accession>
<sequence>MARSLSQLRTHLSILSNTHSSATRLVNLRHRSNSPEILFSGDIPAEEIEKVAIKNLEEAIHKIIVKKSEPDWIPFVPGASYWVPPKSKSQGLAHVVGKLAGNKRVDKSFSLSSNRNRGWPSSAHFFKGASHSPLEGETIFKHTSKSEEEEG</sequence>
<dbReference type="Gramene" id="KMS98343">
    <property type="protein sequence ID" value="KMS98343"/>
    <property type="gene ID" value="BVRB_4g093570"/>
</dbReference>
<organism evidence="2 3">
    <name type="scientific">Beta vulgaris subsp. vulgaris</name>
    <name type="common">Beet</name>
    <dbReference type="NCBI Taxonomy" id="3555"/>
    <lineage>
        <taxon>Eukaryota</taxon>
        <taxon>Viridiplantae</taxon>
        <taxon>Streptophyta</taxon>
        <taxon>Embryophyta</taxon>
        <taxon>Tracheophyta</taxon>
        <taxon>Spermatophyta</taxon>
        <taxon>Magnoliopsida</taxon>
        <taxon>eudicotyledons</taxon>
        <taxon>Gunneridae</taxon>
        <taxon>Pentapetalae</taxon>
        <taxon>Caryophyllales</taxon>
        <taxon>Chenopodiaceae</taxon>
        <taxon>Betoideae</taxon>
        <taxon>Beta</taxon>
    </lineage>
</organism>